<dbReference type="AlphaFoldDB" id="A0A9Q0N219"/>
<proteinExistence type="inferred from homology"/>
<dbReference type="SUPFAM" id="SSF50193">
    <property type="entry name" value="Ribosomal protein L14"/>
    <property type="match status" value="1"/>
</dbReference>
<dbReference type="PANTHER" id="PTHR11761">
    <property type="entry name" value="50S/60S RIBOSOMAL PROTEIN L14/L23"/>
    <property type="match status" value="1"/>
</dbReference>
<evidence type="ECO:0000256" key="2">
    <source>
        <dbReference type="ARBA" id="ARBA00022980"/>
    </source>
</evidence>
<comment type="similarity">
    <text evidence="1">Belongs to the universal ribosomal protein uL14 family.</text>
</comment>
<dbReference type="Gene3D" id="2.40.150.20">
    <property type="entry name" value="Ribosomal protein L14"/>
    <property type="match status" value="1"/>
</dbReference>
<name>A0A9Q0N219_9DIPT</name>
<dbReference type="PANTHER" id="PTHR11761:SF8">
    <property type="entry name" value="LARGE RIBOSOMAL SUBUNIT PROTEIN UL14"/>
    <property type="match status" value="1"/>
</dbReference>
<dbReference type="GO" id="GO:0006412">
    <property type="term" value="P:translation"/>
    <property type="evidence" value="ECO:0007669"/>
    <property type="project" value="InterPro"/>
</dbReference>
<evidence type="ECO:0000256" key="1">
    <source>
        <dbReference type="ARBA" id="ARBA00010745"/>
    </source>
</evidence>
<protein>
    <recommendedName>
        <fullName evidence="4">Large ribosomal subunit protein uL14</fullName>
    </recommendedName>
    <alternativeName>
        <fullName evidence="5">60S ribosomal protein L23</fullName>
    </alternativeName>
</protein>
<keyword evidence="2 6" id="KW-0689">Ribosomal protein</keyword>
<evidence type="ECO:0000256" key="4">
    <source>
        <dbReference type="ARBA" id="ARBA00035199"/>
    </source>
</evidence>
<feature type="non-terminal residue" evidence="6">
    <location>
        <position position="69"/>
    </location>
</feature>
<reference evidence="6" key="1">
    <citation type="submission" date="2022-07" db="EMBL/GenBank/DDBJ databases">
        <authorList>
            <person name="Trinca V."/>
            <person name="Uliana J.V.C."/>
            <person name="Torres T.T."/>
            <person name="Ward R.J."/>
            <person name="Monesi N."/>
        </authorList>
    </citation>
    <scope>NUCLEOTIDE SEQUENCE</scope>
    <source>
        <strain evidence="6">HSMRA1968</strain>
        <tissue evidence="6">Whole embryos</tissue>
    </source>
</reference>
<dbReference type="InterPro" id="IPR000218">
    <property type="entry name" value="Ribosomal_uL14"/>
</dbReference>
<dbReference type="OrthoDB" id="407959at2759"/>
<dbReference type="GO" id="GO:0070180">
    <property type="term" value="F:large ribosomal subunit rRNA binding"/>
    <property type="evidence" value="ECO:0007669"/>
    <property type="project" value="TreeGrafter"/>
</dbReference>
<evidence type="ECO:0000256" key="3">
    <source>
        <dbReference type="ARBA" id="ARBA00023274"/>
    </source>
</evidence>
<dbReference type="GO" id="GO:0003735">
    <property type="term" value="F:structural constituent of ribosome"/>
    <property type="evidence" value="ECO:0007669"/>
    <property type="project" value="InterPro"/>
</dbReference>
<accession>A0A9Q0N219</accession>
<comment type="caution">
    <text evidence="6">The sequence shown here is derived from an EMBL/GenBank/DDBJ whole genome shotgun (WGS) entry which is preliminary data.</text>
</comment>
<dbReference type="GO" id="GO:0022625">
    <property type="term" value="C:cytosolic large ribosomal subunit"/>
    <property type="evidence" value="ECO:0007669"/>
    <property type="project" value="TreeGrafter"/>
</dbReference>
<organism evidence="6 7">
    <name type="scientific">Pseudolycoriella hygida</name>
    <dbReference type="NCBI Taxonomy" id="35572"/>
    <lineage>
        <taxon>Eukaryota</taxon>
        <taxon>Metazoa</taxon>
        <taxon>Ecdysozoa</taxon>
        <taxon>Arthropoda</taxon>
        <taxon>Hexapoda</taxon>
        <taxon>Insecta</taxon>
        <taxon>Pterygota</taxon>
        <taxon>Neoptera</taxon>
        <taxon>Endopterygota</taxon>
        <taxon>Diptera</taxon>
        <taxon>Nematocera</taxon>
        <taxon>Sciaroidea</taxon>
        <taxon>Sciaridae</taxon>
        <taxon>Pseudolycoriella</taxon>
    </lineage>
</organism>
<evidence type="ECO:0000313" key="6">
    <source>
        <dbReference type="EMBL" id="KAJ6642142.1"/>
    </source>
</evidence>
<dbReference type="EMBL" id="WJQU01000002">
    <property type="protein sequence ID" value="KAJ6642142.1"/>
    <property type="molecule type" value="Genomic_DNA"/>
</dbReference>
<gene>
    <name evidence="6" type="primary">RpL23-A_0</name>
    <name evidence="6" type="ORF">Bhyg_07089</name>
</gene>
<dbReference type="Proteomes" id="UP001151699">
    <property type="component" value="Chromosome B"/>
</dbReference>
<sequence length="69" mass="6992">MSKRGRVGSAGGKFRISLGLPVGVVINCSNDTGAKNLKGEMNGTAITGPVAKECADLWPRSASNSSSIA</sequence>
<evidence type="ECO:0000256" key="5">
    <source>
        <dbReference type="ARBA" id="ARBA00035326"/>
    </source>
</evidence>
<keyword evidence="3" id="KW-0687">Ribonucleoprotein</keyword>
<dbReference type="InterPro" id="IPR036853">
    <property type="entry name" value="Ribosomal_uL14_sf"/>
</dbReference>
<evidence type="ECO:0000313" key="7">
    <source>
        <dbReference type="Proteomes" id="UP001151699"/>
    </source>
</evidence>
<keyword evidence="7" id="KW-1185">Reference proteome</keyword>